<dbReference type="PANTHER" id="PTHR22891">
    <property type="entry name" value="EUKARYOTIC TRANSLATION INITIATION FACTOR 2C"/>
    <property type="match status" value="1"/>
</dbReference>
<comment type="caution">
    <text evidence="3">The sequence shown here is derived from an EMBL/GenBank/DDBJ whole genome shotgun (WGS) entry which is preliminary data.</text>
</comment>
<accession>A0A835XUC9</accession>
<feature type="domain" description="Piwi" evidence="2">
    <location>
        <begin position="207"/>
        <end position="248"/>
    </location>
</feature>
<evidence type="ECO:0000256" key="1">
    <source>
        <dbReference type="SAM" id="MobiDB-lite"/>
    </source>
</evidence>
<protein>
    <recommendedName>
        <fullName evidence="2">Piwi domain-containing protein</fullName>
    </recommendedName>
</protein>
<feature type="region of interest" description="Disordered" evidence="1">
    <location>
        <begin position="154"/>
        <end position="209"/>
    </location>
</feature>
<feature type="compositionally biased region" description="Basic and acidic residues" evidence="1">
    <location>
        <begin position="1"/>
        <end position="15"/>
    </location>
</feature>
<dbReference type="InterPro" id="IPR012337">
    <property type="entry name" value="RNaseH-like_sf"/>
</dbReference>
<feature type="compositionally biased region" description="Low complexity" evidence="1">
    <location>
        <begin position="16"/>
        <end position="30"/>
    </location>
</feature>
<proteinExistence type="predicted"/>
<dbReference type="AlphaFoldDB" id="A0A835XUC9"/>
<reference evidence="3" key="1">
    <citation type="journal article" date="2020" name="bioRxiv">
        <title>Comparative genomics of Chlamydomonas.</title>
        <authorList>
            <person name="Craig R.J."/>
            <person name="Hasan A.R."/>
            <person name="Ness R.W."/>
            <person name="Keightley P.D."/>
        </authorList>
    </citation>
    <scope>NUCLEOTIDE SEQUENCE</scope>
    <source>
        <strain evidence="3">CCAP 11/70</strain>
    </source>
</reference>
<feature type="compositionally biased region" description="Low complexity" evidence="1">
    <location>
        <begin position="163"/>
        <end position="184"/>
    </location>
</feature>
<dbReference type="Proteomes" id="UP000612055">
    <property type="component" value="Unassembled WGS sequence"/>
</dbReference>
<dbReference type="SUPFAM" id="SSF53098">
    <property type="entry name" value="Ribonuclease H-like"/>
    <property type="match status" value="1"/>
</dbReference>
<sequence>MDEMDRAFVHRDRNFASKAKATAAADAASHNSKKALQSLDRALLRLAAARLADTKARSRAEAAPEDAEAAAAAAAAAEVAATEEKYHRRREQLKEAEEKERQAAEAAEADIRRELLSAPVEEWRTEREATRAAAGLTLQALDLCGPLMGDAWIDEAPSPPPATAAAAAGDGAAAVEAAATTPPQVESPPPPDGGGGPGPQGPAASADVSGVEADGVQLLTYWLCYLYQRTTRSVSYCPPAYYADRAAFRGRTLPGTGRRKGDTQATQLYARGESAQARGEEVADYLVRRTRRWAVAS</sequence>
<dbReference type="GO" id="GO:0003676">
    <property type="term" value="F:nucleic acid binding"/>
    <property type="evidence" value="ECO:0007669"/>
    <property type="project" value="InterPro"/>
</dbReference>
<feature type="region of interest" description="Disordered" evidence="1">
    <location>
        <begin position="1"/>
        <end position="34"/>
    </location>
</feature>
<feature type="region of interest" description="Disordered" evidence="1">
    <location>
        <begin position="54"/>
        <end position="106"/>
    </location>
</feature>
<gene>
    <name evidence="3" type="ORF">HYH03_011243</name>
</gene>
<feature type="compositionally biased region" description="Low complexity" evidence="1">
    <location>
        <begin position="69"/>
        <end position="80"/>
    </location>
</feature>
<dbReference type="OrthoDB" id="10252740at2759"/>
<dbReference type="InterPro" id="IPR036397">
    <property type="entry name" value="RNaseH_sf"/>
</dbReference>
<name>A0A835XUC9_9CHLO</name>
<dbReference type="Gene3D" id="3.30.420.10">
    <property type="entry name" value="Ribonuclease H-like superfamily/Ribonuclease H"/>
    <property type="match status" value="1"/>
</dbReference>
<dbReference type="EMBL" id="JAEHOE010000063">
    <property type="protein sequence ID" value="KAG2490291.1"/>
    <property type="molecule type" value="Genomic_DNA"/>
</dbReference>
<dbReference type="PROSITE" id="PS50822">
    <property type="entry name" value="PIWI"/>
    <property type="match status" value="1"/>
</dbReference>
<organism evidence="3 4">
    <name type="scientific">Edaphochlamys debaryana</name>
    <dbReference type="NCBI Taxonomy" id="47281"/>
    <lineage>
        <taxon>Eukaryota</taxon>
        <taxon>Viridiplantae</taxon>
        <taxon>Chlorophyta</taxon>
        <taxon>core chlorophytes</taxon>
        <taxon>Chlorophyceae</taxon>
        <taxon>CS clade</taxon>
        <taxon>Chlamydomonadales</taxon>
        <taxon>Chlamydomonadales incertae sedis</taxon>
        <taxon>Edaphochlamys</taxon>
    </lineage>
</organism>
<dbReference type="Pfam" id="PF02171">
    <property type="entry name" value="Piwi"/>
    <property type="match status" value="1"/>
</dbReference>
<keyword evidence="4" id="KW-1185">Reference proteome</keyword>
<dbReference type="InterPro" id="IPR003165">
    <property type="entry name" value="Piwi"/>
</dbReference>
<evidence type="ECO:0000259" key="2">
    <source>
        <dbReference type="PROSITE" id="PS50822"/>
    </source>
</evidence>
<evidence type="ECO:0000313" key="4">
    <source>
        <dbReference type="Proteomes" id="UP000612055"/>
    </source>
</evidence>
<feature type="compositionally biased region" description="Basic and acidic residues" evidence="1">
    <location>
        <begin position="82"/>
        <end position="106"/>
    </location>
</feature>
<evidence type="ECO:0000313" key="3">
    <source>
        <dbReference type="EMBL" id="KAG2490291.1"/>
    </source>
</evidence>